<feature type="domain" description="Hcy-binding" evidence="4">
    <location>
        <begin position="9"/>
        <end position="295"/>
    </location>
</feature>
<feature type="binding site" evidence="3">
    <location>
        <position position="280"/>
    </location>
    <ligand>
        <name>Zn(2+)</name>
        <dbReference type="ChEBI" id="CHEBI:29105"/>
    </ligand>
</feature>
<dbReference type="PANTHER" id="PTHR11103:SF18">
    <property type="entry name" value="SLR1189 PROTEIN"/>
    <property type="match status" value="1"/>
</dbReference>
<keyword evidence="6" id="KW-1185">Reference proteome</keyword>
<name>A0ABT5C2J5_9BACT</name>
<dbReference type="PROSITE" id="PS50970">
    <property type="entry name" value="HCY"/>
    <property type="match status" value="1"/>
</dbReference>
<gene>
    <name evidence="5" type="ORF">POL72_22680</name>
</gene>
<dbReference type="SUPFAM" id="SSF82282">
    <property type="entry name" value="Homocysteine S-methyltransferase"/>
    <property type="match status" value="1"/>
</dbReference>
<dbReference type="InterPro" id="IPR003726">
    <property type="entry name" value="HCY_dom"/>
</dbReference>
<evidence type="ECO:0000256" key="1">
    <source>
        <dbReference type="ARBA" id="ARBA00022603"/>
    </source>
</evidence>
<proteinExistence type="predicted"/>
<dbReference type="Gene3D" id="3.20.20.330">
    <property type="entry name" value="Homocysteine-binding-like domain"/>
    <property type="match status" value="1"/>
</dbReference>
<keyword evidence="3" id="KW-0479">Metal-binding</keyword>
<sequence length="309" mass="31679">MVDVARSPLGSTAVAAEAAIVVLDGPLGTELAARGVETPAPLWSAAALLDARGRDVVRAIHRDYARAGATVHTANTFRTKRRQAGAAWAELAARAVSLAREAVRDEGPQHRVAGSIAPLEDCYRPDLSPADARQEHRELAQALAGAGVDLLLCETFPHVGEALVALEEAVATGVEAWVSFTAGPGSDLLSPEHIGLAAREAASRGARAVLVNCTPATRTLAHIERLAACGVPFGAYANAGAEAEGLGWGVGVDQRGSAAARYAELARRWLEAGATIVGGCCGTGPAHIAALRALVDGARPARAPAGSPR</sequence>
<comment type="cofactor">
    <cofactor evidence="3">
        <name>Zn(2+)</name>
        <dbReference type="ChEBI" id="CHEBI:29105"/>
    </cofactor>
</comment>
<dbReference type="PIRSF" id="PIRSF037505">
    <property type="entry name" value="Betaine_HMT"/>
    <property type="match status" value="1"/>
</dbReference>
<feature type="binding site" evidence="3">
    <location>
        <position position="213"/>
    </location>
    <ligand>
        <name>Zn(2+)</name>
        <dbReference type="ChEBI" id="CHEBI:29105"/>
    </ligand>
</feature>
<dbReference type="RefSeq" id="WP_272097594.1">
    <property type="nucleotide sequence ID" value="NZ_JAQNDK010000002.1"/>
</dbReference>
<accession>A0ABT5C2J5</accession>
<comment type="caution">
    <text evidence="5">The sequence shown here is derived from an EMBL/GenBank/DDBJ whole genome shotgun (WGS) entry which is preliminary data.</text>
</comment>
<dbReference type="Proteomes" id="UP001217485">
    <property type="component" value="Unassembled WGS sequence"/>
</dbReference>
<reference evidence="5 6" key="1">
    <citation type="submission" date="2023-01" db="EMBL/GenBank/DDBJ databases">
        <title>Minimal conservation of predation-associated metabolite biosynthetic gene clusters underscores biosynthetic potential of Myxococcota including descriptions for ten novel species: Archangium lansinium sp. nov., Myxococcus landrumus sp. nov., Nannocystis bai.</title>
        <authorList>
            <person name="Ahearne A."/>
            <person name="Stevens C."/>
            <person name="Dowd S."/>
        </authorList>
    </citation>
    <scope>NUCLEOTIDE SEQUENCE [LARGE SCALE GENOMIC DNA]</scope>
    <source>
        <strain evidence="5 6">WIWO2</strain>
    </source>
</reference>
<keyword evidence="3" id="KW-0862">Zinc</keyword>
<dbReference type="InterPro" id="IPR017226">
    <property type="entry name" value="BHMT-like"/>
</dbReference>
<dbReference type="InterPro" id="IPR036589">
    <property type="entry name" value="HCY_dom_sf"/>
</dbReference>
<evidence type="ECO:0000256" key="2">
    <source>
        <dbReference type="ARBA" id="ARBA00022679"/>
    </source>
</evidence>
<evidence type="ECO:0000313" key="6">
    <source>
        <dbReference type="Proteomes" id="UP001217485"/>
    </source>
</evidence>
<dbReference type="EMBL" id="JAQNDK010000002">
    <property type="protein sequence ID" value="MDC0680562.1"/>
    <property type="molecule type" value="Genomic_DNA"/>
</dbReference>
<dbReference type="Pfam" id="PF02574">
    <property type="entry name" value="S-methyl_trans"/>
    <property type="match status" value="1"/>
</dbReference>
<feature type="binding site" evidence="3">
    <location>
        <position position="281"/>
    </location>
    <ligand>
        <name>Zn(2+)</name>
        <dbReference type="ChEBI" id="CHEBI:29105"/>
    </ligand>
</feature>
<protein>
    <submittedName>
        <fullName evidence="5">Homocysteine S-methyltransferase family protein</fullName>
    </submittedName>
</protein>
<organism evidence="5 6">
    <name type="scientific">Sorangium atrum</name>
    <dbReference type="NCBI Taxonomy" id="2995308"/>
    <lineage>
        <taxon>Bacteria</taxon>
        <taxon>Pseudomonadati</taxon>
        <taxon>Myxococcota</taxon>
        <taxon>Polyangia</taxon>
        <taxon>Polyangiales</taxon>
        <taxon>Polyangiaceae</taxon>
        <taxon>Sorangium</taxon>
    </lineage>
</organism>
<keyword evidence="2 3" id="KW-0808">Transferase</keyword>
<evidence type="ECO:0000259" key="4">
    <source>
        <dbReference type="PROSITE" id="PS50970"/>
    </source>
</evidence>
<evidence type="ECO:0000256" key="3">
    <source>
        <dbReference type="PROSITE-ProRule" id="PRU00333"/>
    </source>
</evidence>
<evidence type="ECO:0000313" key="5">
    <source>
        <dbReference type="EMBL" id="MDC0680562.1"/>
    </source>
</evidence>
<dbReference type="PANTHER" id="PTHR11103">
    <property type="entry name" value="SLR1189 PROTEIN"/>
    <property type="match status" value="1"/>
</dbReference>
<keyword evidence="1 3" id="KW-0489">Methyltransferase</keyword>